<organism evidence="1">
    <name type="scientific">Siphoviridae sp. ct1is2</name>
    <dbReference type="NCBI Taxonomy" id="2826273"/>
    <lineage>
        <taxon>Viruses</taxon>
        <taxon>Duplodnaviria</taxon>
        <taxon>Heunggongvirae</taxon>
        <taxon>Uroviricota</taxon>
        <taxon>Caudoviricetes</taxon>
    </lineage>
</organism>
<accession>A0A8S5NMC1</accession>
<proteinExistence type="predicted"/>
<dbReference type="EMBL" id="BK015204">
    <property type="protein sequence ID" value="DAD95857.1"/>
    <property type="molecule type" value="Genomic_DNA"/>
</dbReference>
<name>A0A8S5NMC1_9CAUD</name>
<sequence length="35" mass="4292">MLLICHYHQNYHQLRTKANMFRSPQIYRSGRSIDL</sequence>
<reference evidence="1" key="1">
    <citation type="journal article" date="2021" name="Proc. Natl. Acad. Sci. U.S.A.">
        <title>A Catalog of Tens of Thousands of Viruses from Human Metagenomes Reveals Hidden Associations with Chronic Diseases.</title>
        <authorList>
            <person name="Tisza M.J."/>
            <person name="Buck C.B."/>
        </authorList>
    </citation>
    <scope>NUCLEOTIDE SEQUENCE</scope>
    <source>
        <strain evidence="1">Ct1is2</strain>
    </source>
</reference>
<evidence type="ECO:0000313" key="1">
    <source>
        <dbReference type="EMBL" id="DAD95857.1"/>
    </source>
</evidence>
<protein>
    <submittedName>
        <fullName evidence="1">Uncharacterized protein</fullName>
    </submittedName>
</protein>